<keyword evidence="9 10" id="KW-0472">Membrane</keyword>
<accession>A0A3B0WWN4</accession>
<keyword evidence="6" id="KW-0653">Protein transport</keyword>
<evidence type="ECO:0000313" key="12">
    <source>
        <dbReference type="EMBL" id="VAW56870.1"/>
    </source>
</evidence>
<dbReference type="PANTHER" id="PTHR30081">
    <property type="entry name" value="PROTEIN-EXPORT MEMBRANE PROTEIN SEC"/>
    <property type="match status" value="1"/>
</dbReference>
<evidence type="ECO:0000256" key="7">
    <source>
        <dbReference type="ARBA" id="ARBA00022989"/>
    </source>
</evidence>
<evidence type="ECO:0000259" key="11">
    <source>
        <dbReference type="Pfam" id="PF02355"/>
    </source>
</evidence>
<evidence type="ECO:0000256" key="2">
    <source>
        <dbReference type="ARBA" id="ARBA00015792"/>
    </source>
</evidence>
<dbReference type="InterPro" id="IPR055344">
    <property type="entry name" value="SecD_SecF_C_bact"/>
</dbReference>
<proteinExistence type="inferred from homology"/>
<keyword evidence="5 10" id="KW-0812">Transmembrane</keyword>
<dbReference type="HAMAP" id="MF_01464_B">
    <property type="entry name" value="SecF_B"/>
    <property type="match status" value="1"/>
</dbReference>
<comment type="subcellular location">
    <subcellularLocation>
        <location evidence="1">Cell membrane</location>
        <topology evidence="1">Multi-pass membrane protein</topology>
    </subcellularLocation>
</comment>
<feature type="domain" description="Protein export membrane protein SecD/SecF C-terminal" evidence="11">
    <location>
        <begin position="109"/>
        <end position="291"/>
    </location>
</feature>
<name>A0A3B0WWN4_9ZZZZ</name>
<sequence length="312" mass="33884">MHFLSGKTKIDFLGKRNIALGFSAVLILISIISLFARGLNLGVDFTGGYLIEVGYSQSVELGPVRDALADSKYSDALIQHFGTSKDVLVRIAPREGVNSASISDDVLQILKTTSTEKVEMRRIEFVGPQVGEELRDQGGLAMLVALIGIMIYVGIRFQMKSAVGAILALIHDVIITVGLFSVIQMPFDLSVLAAILAVIGYSLNDTVVVLDRIRETFRAQRKGSAIDILNLSINGTLSRTLMTSLTTLLVLLALFFIGGEVIHGFAFALIVGVFIGTYSSIYVASNSLVLMNVSKHDFLEQAKENEEIDDRP</sequence>
<evidence type="ECO:0000256" key="6">
    <source>
        <dbReference type="ARBA" id="ARBA00022927"/>
    </source>
</evidence>
<evidence type="ECO:0000256" key="5">
    <source>
        <dbReference type="ARBA" id="ARBA00022692"/>
    </source>
</evidence>
<keyword evidence="7 10" id="KW-1133">Transmembrane helix</keyword>
<keyword evidence="8" id="KW-0811">Translocation</keyword>
<dbReference type="InterPro" id="IPR048634">
    <property type="entry name" value="SecD_SecF_C"/>
</dbReference>
<dbReference type="InterPro" id="IPR022813">
    <property type="entry name" value="SecD/SecF_arch_bac"/>
</dbReference>
<dbReference type="InterPro" id="IPR022645">
    <property type="entry name" value="SecD/SecF_bac"/>
</dbReference>
<dbReference type="GO" id="GO:0015450">
    <property type="term" value="F:protein-transporting ATPase activity"/>
    <property type="evidence" value="ECO:0007669"/>
    <property type="project" value="InterPro"/>
</dbReference>
<evidence type="ECO:0000256" key="10">
    <source>
        <dbReference type="SAM" id="Phobius"/>
    </source>
</evidence>
<evidence type="ECO:0000256" key="9">
    <source>
        <dbReference type="ARBA" id="ARBA00023136"/>
    </source>
</evidence>
<evidence type="ECO:0000256" key="1">
    <source>
        <dbReference type="ARBA" id="ARBA00004651"/>
    </source>
</evidence>
<feature type="transmembrane region" description="Helical" evidence="10">
    <location>
        <begin position="20"/>
        <end position="39"/>
    </location>
</feature>
<protein>
    <recommendedName>
        <fullName evidence="2">Protein translocase subunit SecF</fullName>
    </recommendedName>
</protein>
<dbReference type="PANTHER" id="PTHR30081:SF8">
    <property type="entry name" value="PROTEIN TRANSLOCASE SUBUNIT SECF"/>
    <property type="match status" value="1"/>
</dbReference>
<dbReference type="SUPFAM" id="SSF82866">
    <property type="entry name" value="Multidrug efflux transporter AcrB transmembrane domain"/>
    <property type="match status" value="1"/>
</dbReference>
<reference evidence="12" key="1">
    <citation type="submission" date="2018-06" db="EMBL/GenBank/DDBJ databases">
        <authorList>
            <person name="Zhirakovskaya E."/>
        </authorList>
    </citation>
    <scope>NUCLEOTIDE SEQUENCE</scope>
</reference>
<feature type="transmembrane region" description="Helical" evidence="10">
    <location>
        <begin position="262"/>
        <end position="285"/>
    </location>
</feature>
<feature type="transmembrane region" description="Helical" evidence="10">
    <location>
        <begin position="189"/>
        <end position="210"/>
    </location>
</feature>
<dbReference type="PRINTS" id="PR01755">
    <property type="entry name" value="SECFTRNLCASE"/>
</dbReference>
<evidence type="ECO:0000256" key="8">
    <source>
        <dbReference type="ARBA" id="ARBA00023010"/>
    </source>
</evidence>
<dbReference type="InterPro" id="IPR005665">
    <property type="entry name" value="SecF_bac"/>
</dbReference>
<evidence type="ECO:0000256" key="3">
    <source>
        <dbReference type="ARBA" id="ARBA00022448"/>
    </source>
</evidence>
<evidence type="ECO:0000256" key="4">
    <source>
        <dbReference type="ARBA" id="ARBA00022475"/>
    </source>
</evidence>
<dbReference type="Gene3D" id="1.20.1640.10">
    <property type="entry name" value="Multidrug efflux transporter AcrB transmembrane domain"/>
    <property type="match status" value="1"/>
</dbReference>
<keyword evidence="3" id="KW-0813">Transport</keyword>
<dbReference type="NCBIfam" id="TIGR00916">
    <property type="entry name" value="2A0604s01"/>
    <property type="match status" value="1"/>
</dbReference>
<dbReference type="GO" id="GO:0005886">
    <property type="term" value="C:plasma membrane"/>
    <property type="evidence" value="ECO:0007669"/>
    <property type="project" value="UniProtKB-SubCell"/>
</dbReference>
<feature type="transmembrane region" description="Helical" evidence="10">
    <location>
        <begin position="138"/>
        <end position="155"/>
    </location>
</feature>
<dbReference type="NCBIfam" id="TIGR00966">
    <property type="entry name" value="transloc_SecF"/>
    <property type="match status" value="1"/>
</dbReference>
<feature type="transmembrane region" description="Helical" evidence="10">
    <location>
        <begin position="231"/>
        <end position="256"/>
    </location>
</feature>
<dbReference type="Pfam" id="PF07549">
    <property type="entry name" value="Sec_GG"/>
    <property type="match status" value="1"/>
</dbReference>
<organism evidence="12">
    <name type="scientific">hydrothermal vent metagenome</name>
    <dbReference type="NCBI Taxonomy" id="652676"/>
    <lineage>
        <taxon>unclassified sequences</taxon>
        <taxon>metagenomes</taxon>
        <taxon>ecological metagenomes</taxon>
    </lineage>
</organism>
<dbReference type="EMBL" id="UOFF01000292">
    <property type="protein sequence ID" value="VAW56870.1"/>
    <property type="molecule type" value="Genomic_DNA"/>
</dbReference>
<dbReference type="AlphaFoldDB" id="A0A3B0WWN4"/>
<dbReference type="InterPro" id="IPR022646">
    <property type="entry name" value="SecD/SecF_CS"/>
</dbReference>
<keyword evidence="4" id="KW-1003">Cell membrane</keyword>
<dbReference type="Pfam" id="PF02355">
    <property type="entry name" value="SecD_SecF_C"/>
    <property type="match status" value="1"/>
</dbReference>
<dbReference type="GO" id="GO:0006886">
    <property type="term" value="P:intracellular protein transport"/>
    <property type="evidence" value="ECO:0007669"/>
    <property type="project" value="InterPro"/>
</dbReference>
<feature type="transmembrane region" description="Helical" evidence="10">
    <location>
        <begin position="162"/>
        <end position="183"/>
    </location>
</feature>
<gene>
    <name evidence="12" type="ORF">MNBD_GAMMA07-448</name>
</gene>